<dbReference type="InterPro" id="IPR050300">
    <property type="entry name" value="GDXG_lipolytic_enzyme"/>
</dbReference>
<dbReference type="PANTHER" id="PTHR48081:SF8">
    <property type="entry name" value="ALPHA_BETA HYDROLASE FOLD-3 DOMAIN-CONTAINING PROTEIN-RELATED"/>
    <property type="match status" value="1"/>
</dbReference>
<dbReference type="InterPro" id="IPR029058">
    <property type="entry name" value="AB_hydrolase_fold"/>
</dbReference>
<organism evidence="4 5">
    <name type="scientific">Ajellomyces capsulatus (strain H143)</name>
    <name type="common">Darling's disease fungus</name>
    <name type="synonym">Histoplasma capsulatum</name>
    <dbReference type="NCBI Taxonomy" id="544712"/>
    <lineage>
        <taxon>Eukaryota</taxon>
        <taxon>Fungi</taxon>
        <taxon>Dikarya</taxon>
        <taxon>Ascomycota</taxon>
        <taxon>Pezizomycotina</taxon>
        <taxon>Eurotiomycetes</taxon>
        <taxon>Eurotiomycetidae</taxon>
        <taxon>Onygenales</taxon>
        <taxon>Ajellomycetaceae</taxon>
        <taxon>Histoplasma</taxon>
    </lineage>
</organism>
<evidence type="ECO:0000259" key="3">
    <source>
        <dbReference type="Pfam" id="PF07859"/>
    </source>
</evidence>
<protein>
    <submittedName>
        <fullName evidence="4">Lipase/esterase</fullName>
    </submittedName>
</protein>
<evidence type="ECO:0000313" key="5">
    <source>
        <dbReference type="Proteomes" id="UP000002624"/>
    </source>
</evidence>
<dbReference type="GO" id="GO:0016787">
    <property type="term" value="F:hydrolase activity"/>
    <property type="evidence" value="ECO:0007669"/>
    <property type="project" value="UniProtKB-KW"/>
</dbReference>
<accession>C6H5P9</accession>
<dbReference type="HOGENOM" id="CLU_012494_3_3_1"/>
<sequence length="393" mass="43685">MFVSVEVERTRPDRGRRAEPQIGWGRGTSAVAEPAGFLPAMAALLQCIRPIYDALFCPGLPFQYRWRLLALGPINALAYSFKWLPWVFSRSYSVVRLPLARSPGRSSRALIFTPESSSRSLRPLHIHVHGGGFIGGVPELDNAFCKRMVEETGAVVASISYRLAPRYPFPMAHQDAQDAAAYILEHAERLWGANPKLLTLSGCSVGSNLALAISQGLADSNTPAKGALMIDNPVDLRIPPWEKPRPPGFPKSDPLAFIVPLFDVYAESARSQRSDDPLLNPILADIRTLPRKMLFIIAGADILLHEVTTFVNRLKKDAVVLNSQRDSSADSNSTSYEIEGMVFDNMLHGWLDLPSFIIDENLRTQALDASYDFIRRIHAKNGWHNDKKTKKET</sequence>
<proteinExistence type="predicted"/>
<dbReference type="SUPFAM" id="SSF53474">
    <property type="entry name" value="alpha/beta-Hydrolases"/>
    <property type="match status" value="1"/>
</dbReference>
<name>C6H5P9_AJECH</name>
<evidence type="ECO:0000313" key="4">
    <source>
        <dbReference type="EMBL" id="EER43720.1"/>
    </source>
</evidence>
<dbReference type="VEuPathDB" id="FungiDB:HCDG_01750"/>
<feature type="region of interest" description="Disordered" evidence="2">
    <location>
        <begin position="1"/>
        <end position="20"/>
    </location>
</feature>
<dbReference type="Pfam" id="PF07859">
    <property type="entry name" value="Abhydrolase_3"/>
    <property type="match status" value="1"/>
</dbReference>
<reference evidence="5" key="1">
    <citation type="submission" date="2009-05" db="EMBL/GenBank/DDBJ databases">
        <title>The genome sequence of Ajellomyces capsulatus strain H143.</title>
        <authorList>
            <person name="Champion M."/>
            <person name="Cuomo C.A."/>
            <person name="Ma L.-J."/>
            <person name="Henn M.R."/>
            <person name="Sil A."/>
            <person name="Goldman B."/>
            <person name="Young S.K."/>
            <person name="Kodira C.D."/>
            <person name="Zeng Q."/>
            <person name="Koehrsen M."/>
            <person name="Alvarado L."/>
            <person name="Berlin A.M."/>
            <person name="Borenstein D."/>
            <person name="Chen Z."/>
            <person name="Engels R."/>
            <person name="Freedman E."/>
            <person name="Gellesch M."/>
            <person name="Goldberg J."/>
            <person name="Griggs A."/>
            <person name="Gujja S."/>
            <person name="Heiman D.I."/>
            <person name="Hepburn T.A."/>
            <person name="Howarth C."/>
            <person name="Jen D."/>
            <person name="Larson L."/>
            <person name="Lewis B."/>
            <person name="Mehta T."/>
            <person name="Park D."/>
            <person name="Pearson M."/>
            <person name="Roberts A."/>
            <person name="Saif S."/>
            <person name="Shea T.D."/>
            <person name="Shenoy N."/>
            <person name="Sisk P."/>
            <person name="Stolte C."/>
            <person name="Sykes S."/>
            <person name="Walk T."/>
            <person name="White J."/>
            <person name="Yandava C."/>
            <person name="Klein B."/>
            <person name="McEwen J.G."/>
            <person name="Puccia R."/>
            <person name="Goldman G.H."/>
            <person name="Felipe M.S."/>
            <person name="Nino-Vega G."/>
            <person name="San-Blas G."/>
            <person name="Taylor J.W."/>
            <person name="Mendoza L."/>
            <person name="Galagan J.E."/>
            <person name="Nusbaum C."/>
            <person name="Birren B.W."/>
        </authorList>
    </citation>
    <scope>NUCLEOTIDE SEQUENCE [LARGE SCALE GENOMIC DNA]</scope>
    <source>
        <strain evidence="5">H143</strain>
    </source>
</reference>
<dbReference type="OrthoDB" id="408631at2759"/>
<dbReference type="OMA" id="PRKMLFI"/>
<evidence type="ECO:0000256" key="1">
    <source>
        <dbReference type="ARBA" id="ARBA00022801"/>
    </source>
</evidence>
<dbReference type="Proteomes" id="UP000002624">
    <property type="component" value="Unassembled WGS sequence"/>
</dbReference>
<dbReference type="eggNOG" id="KOG1515">
    <property type="taxonomic scope" value="Eukaryota"/>
</dbReference>
<dbReference type="EMBL" id="GG692420">
    <property type="protein sequence ID" value="EER43720.1"/>
    <property type="molecule type" value="Genomic_DNA"/>
</dbReference>
<dbReference type="STRING" id="544712.C6H5P9"/>
<dbReference type="Gene3D" id="3.40.50.1820">
    <property type="entry name" value="alpha/beta hydrolase"/>
    <property type="match status" value="1"/>
</dbReference>
<feature type="domain" description="Alpha/beta hydrolase fold-3" evidence="3">
    <location>
        <begin position="126"/>
        <end position="322"/>
    </location>
</feature>
<feature type="compositionally biased region" description="Basic and acidic residues" evidence="2">
    <location>
        <begin position="1"/>
        <end position="19"/>
    </location>
</feature>
<gene>
    <name evidence="4" type="ORF">HCDG_01750</name>
</gene>
<keyword evidence="1" id="KW-0378">Hydrolase</keyword>
<evidence type="ECO:0000256" key="2">
    <source>
        <dbReference type="SAM" id="MobiDB-lite"/>
    </source>
</evidence>
<dbReference type="AlphaFoldDB" id="C6H5P9"/>
<dbReference type="InterPro" id="IPR013094">
    <property type="entry name" value="AB_hydrolase_3"/>
</dbReference>
<dbReference type="PANTHER" id="PTHR48081">
    <property type="entry name" value="AB HYDROLASE SUPERFAMILY PROTEIN C4A8.06C"/>
    <property type="match status" value="1"/>
</dbReference>